<evidence type="ECO:0000313" key="3">
    <source>
        <dbReference type="Proteomes" id="UP001497516"/>
    </source>
</evidence>
<evidence type="ECO:0000256" key="1">
    <source>
        <dbReference type="SAM" id="MobiDB-lite"/>
    </source>
</evidence>
<gene>
    <name evidence="2" type="ORF">LTRI10_LOCUS51592</name>
</gene>
<feature type="compositionally biased region" description="Acidic residues" evidence="1">
    <location>
        <begin position="35"/>
        <end position="51"/>
    </location>
</feature>
<feature type="compositionally biased region" description="Basic and acidic residues" evidence="1">
    <location>
        <begin position="13"/>
        <end position="22"/>
    </location>
</feature>
<organism evidence="2 3">
    <name type="scientific">Linum trigynum</name>
    <dbReference type="NCBI Taxonomy" id="586398"/>
    <lineage>
        <taxon>Eukaryota</taxon>
        <taxon>Viridiplantae</taxon>
        <taxon>Streptophyta</taxon>
        <taxon>Embryophyta</taxon>
        <taxon>Tracheophyta</taxon>
        <taxon>Spermatophyta</taxon>
        <taxon>Magnoliopsida</taxon>
        <taxon>eudicotyledons</taxon>
        <taxon>Gunneridae</taxon>
        <taxon>Pentapetalae</taxon>
        <taxon>rosids</taxon>
        <taxon>fabids</taxon>
        <taxon>Malpighiales</taxon>
        <taxon>Linaceae</taxon>
        <taxon>Linum</taxon>
    </lineage>
</organism>
<dbReference type="EMBL" id="OZ034822">
    <property type="protein sequence ID" value="CAL1412286.1"/>
    <property type="molecule type" value="Genomic_DNA"/>
</dbReference>
<dbReference type="Proteomes" id="UP001497516">
    <property type="component" value="Chromosome 9"/>
</dbReference>
<keyword evidence="3" id="KW-1185">Reference proteome</keyword>
<accession>A0AAV2GNF3</accession>
<reference evidence="2 3" key="1">
    <citation type="submission" date="2024-04" db="EMBL/GenBank/DDBJ databases">
        <authorList>
            <person name="Fracassetti M."/>
        </authorList>
    </citation>
    <scope>NUCLEOTIDE SEQUENCE [LARGE SCALE GENOMIC DNA]</scope>
</reference>
<name>A0AAV2GNF3_9ROSI</name>
<feature type="region of interest" description="Disordered" evidence="1">
    <location>
        <begin position="13"/>
        <end position="58"/>
    </location>
</feature>
<protein>
    <submittedName>
        <fullName evidence="2">Uncharacterized protein</fullName>
    </submittedName>
</protein>
<dbReference type="AlphaFoldDB" id="A0AAV2GNF3"/>
<proteinExistence type="predicted"/>
<evidence type="ECO:0000313" key="2">
    <source>
        <dbReference type="EMBL" id="CAL1412286.1"/>
    </source>
</evidence>
<sequence length="133" mass="15339">MAQNHYFLGAEIHAKLSEHQGEKEEDETWSVPSDHDDDDGDGEEEDEDGEGEQSNYPPCFYLMGNEEDDELSFAYSYGVIPMPMVGGLKENSTRSKYFTRNKLHGWRLNTTHYNATFSMSWWSHHRISGRLDA</sequence>